<sequence>MLIAGLGGKGAFWQPVVSQLKTSKRVLSFDHPGVGGSSLVGKPTIEGIAQAVLQLLDEKDIACAHIVGHSTGSLVAQTLALDYPERVESAVLSSGWAKPDQRFLDFFAYRRYVLNELGGEAYRALTELTAWPSEWYESNFAGPETRRFSGHADVDKGSINDRIEMLLSYSRMDDLHALKACDVLIIGAADDYIIPFVHGKHLHSLIPHSRLVELNGGHFAPVIHTGKFVEILNSFWETIR</sequence>
<dbReference type="Gene3D" id="3.40.50.1820">
    <property type="entry name" value="alpha/beta hydrolase"/>
    <property type="match status" value="1"/>
</dbReference>
<dbReference type="EMBL" id="CP157947">
    <property type="protein sequence ID" value="XBS70339.1"/>
    <property type="molecule type" value="Genomic_DNA"/>
</dbReference>
<dbReference type="InterPro" id="IPR050471">
    <property type="entry name" value="AB_hydrolase"/>
</dbReference>
<dbReference type="PRINTS" id="PR00111">
    <property type="entry name" value="ABHYDROLASE"/>
</dbReference>
<organism evidence="2">
    <name type="scientific">Acerihabitans sp. KWT182</name>
    <dbReference type="NCBI Taxonomy" id="3157919"/>
    <lineage>
        <taxon>Bacteria</taxon>
        <taxon>Pseudomonadati</taxon>
        <taxon>Pseudomonadota</taxon>
        <taxon>Gammaproteobacteria</taxon>
        <taxon>Enterobacterales</taxon>
        <taxon>Pectobacteriaceae</taxon>
        <taxon>Acerihabitans</taxon>
    </lineage>
</organism>
<dbReference type="PANTHER" id="PTHR43433">
    <property type="entry name" value="HYDROLASE, ALPHA/BETA FOLD FAMILY PROTEIN"/>
    <property type="match status" value="1"/>
</dbReference>
<dbReference type="GO" id="GO:0016787">
    <property type="term" value="F:hydrolase activity"/>
    <property type="evidence" value="ECO:0007669"/>
    <property type="project" value="UniProtKB-KW"/>
</dbReference>
<proteinExistence type="predicted"/>
<feature type="domain" description="AB hydrolase-1" evidence="1">
    <location>
        <begin position="2"/>
        <end position="221"/>
    </location>
</feature>
<evidence type="ECO:0000259" key="1">
    <source>
        <dbReference type="Pfam" id="PF00561"/>
    </source>
</evidence>
<dbReference type="PANTHER" id="PTHR43433:SF5">
    <property type="entry name" value="AB HYDROLASE-1 DOMAIN-CONTAINING PROTEIN"/>
    <property type="match status" value="1"/>
</dbReference>
<evidence type="ECO:0000313" key="2">
    <source>
        <dbReference type="EMBL" id="XBS70339.1"/>
    </source>
</evidence>
<dbReference type="SUPFAM" id="SSF53474">
    <property type="entry name" value="alpha/beta-Hydrolases"/>
    <property type="match status" value="1"/>
</dbReference>
<name>A0AAU7QBB8_9GAMM</name>
<protein>
    <submittedName>
        <fullName evidence="2">Alpha/beta hydrolase</fullName>
    </submittedName>
</protein>
<accession>A0AAU7QBB8</accession>
<dbReference type="Pfam" id="PF00561">
    <property type="entry name" value="Abhydrolase_1"/>
    <property type="match status" value="1"/>
</dbReference>
<keyword evidence="2" id="KW-0378">Hydrolase</keyword>
<gene>
    <name evidence="2" type="ORF">ABK905_03510</name>
</gene>
<dbReference type="InterPro" id="IPR000073">
    <property type="entry name" value="AB_hydrolase_1"/>
</dbReference>
<dbReference type="InterPro" id="IPR029058">
    <property type="entry name" value="AB_hydrolase_fold"/>
</dbReference>
<reference evidence="2" key="1">
    <citation type="submission" date="2024-06" db="EMBL/GenBank/DDBJ databases">
        <authorList>
            <person name="Coelho C."/>
            <person name="Bento M."/>
            <person name="Garcia E."/>
            <person name="Camelo A."/>
            <person name="Brandao I."/>
            <person name="Espirito Santo C."/>
            <person name="Trovao J."/>
            <person name="Verissimo A."/>
            <person name="Costa J."/>
            <person name="Tiago I."/>
        </authorList>
    </citation>
    <scope>NUCLEOTIDE SEQUENCE</scope>
    <source>
        <strain evidence="2">KWT182</strain>
    </source>
</reference>
<dbReference type="AlphaFoldDB" id="A0AAU7QBB8"/>